<proteinExistence type="predicted"/>
<protein>
    <submittedName>
        <fullName evidence="1">Uncharacterized protein</fullName>
    </submittedName>
</protein>
<gene>
    <name evidence="1" type="ORF">IE53DRAFT_307907</name>
</gene>
<dbReference type="Proteomes" id="UP000245626">
    <property type="component" value="Unassembled WGS sequence"/>
</dbReference>
<feature type="non-terminal residue" evidence="1">
    <location>
        <position position="1"/>
    </location>
</feature>
<reference evidence="1 2" key="1">
    <citation type="journal article" date="2018" name="Mol. Biol. Evol.">
        <title>Broad Genomic Sampling Reveals a Smut Pathogenic Ancestry of the Fungal Clade Ustilaginomycotina.</title>
        <authorList>
            <person name="Kijpornyongpan T."/>
            <person name="Mondo S.J."/>
            <person name="Barry K."/>
            <person name="Sandor L."/>
            <person name="Lee J."/>
            <person name="Lipzen A."/>
            <person name="Pangilinan J."/>
            <person name="LaButti K."/>
            <person name="Hainaut M."/>
            <person name="Henrissat B."/>
            <person name="Grigoriev I.V."/>
            <person name="Spatafora J.W."/>
            <person name="Aime M.C."/>
        </authorList>
    </citation>
    <scope>NUCLEOTIDE SEQUENCE [LARGE SCALE GENOMIC DNA]</scope>
    <source>
        <strain evidence="1 2">SA 807</strain>
    </source>
</reference>
<name>A0ACD0NNE8_9BASI</name>
<sequence length="113" mass="12969">FIRETLRRSRTSCSTLQAALLYCVRSKKAVIKARESVRSPSSSILLCARRMFLAAIMVSSKFLQDKTYSNRAWAKISGLPIRELGKLERVFLSSIDYRLVVNEGEWQQWVIAL</sequence>
<evidence type="ECO:0000313" key="1">
    <source>
        <dbReference type="EMBL" id="PWN47309.1"/>
    </source>
</evidence>
<keyword evidence="2" id="KW-1185">Reference proteome</keyword>
<organism evidence="1 2">
    <name type="scientific">Violaceomyces palustris</name>
    <dbReference type="NCBI Taxonomy" id="1673888"/>
    <lineage>
        <taxon>Eukaryota</taxon>
        <taxon>Fungi</taxon>
        <taxon>Dikarya</taxon>
        <taxon>Basidiomycota</taxon>
        <taxon>Ustilaginomycotina</taxon>
        <taxon>Ustilaginomycetes</taxon>
        <taxon>Violaceomycetales</taxon>
        <taxon>Violaceomycetaceae</taxon>
        <taxon>Violaceomyces</taxon>
    </lineage>
</organism>
<accession>A0ACD0NNE8</accession>
<feature type="non-terminal residue" evidence="1">
    <location>
        <position position="113"/>
    </location>
</feature>
<evidence type="ECO:0000313" key="2">
    <source>
        <dbReference type="Proteomes" id="UP000245626"/>
    </source>
</evidence>
<dbReference type="EMBL" id="KZ820470">
    <property type="protein sequence ID" value="PWN47309.1"/>
    <property type="molecule type" value="Genomic_DNA"/>
</dbReference>